<sequence length="202" mass="21144">MPTAPLALRSAAGTILTLLIAFAASLGIAGAIAFFALNTMPCEWFGSSFEGGCGYGAMFASIAGGLALSVVLFLGFVVVYFKRRQRGAPAVALSAQELAEAPRLLAWWRVVFALMLAFQVLPPLSHLMGASYSSWLDAVLWWLGTLLLLANAVLVYLVAKLYNQQPAVLALASVLVGAIGAAGVFIFLHTAGARKPASTVQG</sequence>
<feature type="transmembrane region" description="Helical" evidence="1">
    <location>
        <begin position="12"/>
        <end position="37"/>
    </location>
</feature>
<keyword evidence="1" id="KW-1133">Transmembrane helix</keyword>
<dbReference type="AlphaFoldDB" id="A0A845G9P4"/>
<proteinExistence type="predicted"/>
<reference evidence="2 3" key="1">
    <citation type="submission" date="2020-01" db="EMBL/GenBank/DDBJ databases">
        <title>Novel species isolated from a subtropical stream in China.</title>
        <authorList>
            <person name="Lu H."/>
        </authorList>
    </citation>
    <scope>NUCLEOTIDE SEQUENCE [LARGE SCALE GENOMIC DNA]</scope>
    <source>
        <strain evidence="2 3">FT82W</strain>
    </source>
</reference>
<evidence type="ECO:0000313" key="3">
    <source>
        <dbReference type="Proteomes" id="UP000470302"/>
    </source>
</evidence>
<comment type="caution">
    <text evidence="2">The sequence shown here is derived from an EMBL/GenBank/DDBJ whole genome shotgun (WGS) entry which is preliminary data.</text>
</comment>
<protein>
    <submittedName>
        <fullName evidence="2">Uncharacterized protein</fullName>
    </submittedName>
</protein>
<dbReference type="RefSeq" id="WP_161100037.1">
    <property type="nucleotide sequence ID" value="NZ_WWCW01000198.1"/>
</dbReference>
<feature type="transmembrane region" description="Helical" evidence="1">
    <location>
        <begin position="140"/>
        <end position="159"/>
    </location>
</feature>
<dbReference type="Proteomes" id="UP000470302">
    <property type="component" value="Unassembled WGS sequence"/>
</dbReference>
<dbReference type="EMBL" id="WWCW01000198">
    <property type="protein sequence ID" value="MYM91393.1"/>
    <property type="molecule type" value="Genomic_DNA"/>
</dbReference>
<feature type="transmembrane region" description="Helical" evidence="1">
    <location>
        <begin position="101"/>
        <end position="120"/>
    </location>
</feature>
<feature type="transmembrane region" description="Helical" evidence="1">
    <location>
        <begin position="57"/>
        <end position="81"/>
    </location>
</feature>
<organism evidence="2 3">
    <name type="scientific">Duganella vulcania</name>
    <dbReference type="NCBI Taxonomy" id="2692166"/>
    <lineage>
        <taxon>Bacteria</taxon>
        <taxon>Pseudomonadati</taxon>
        <taxon>Pseudomonadota</taxon>
        <taxon>Betaproteobacteria</taxon>
        <taxon>Burkholderiales</taxon>
        <taxon>Oxalobacteraceae</taxon>
        <taxon>Telluria group</taxon>
        <taxon>Duganella</taxon>
    </lineage>
</organism>
<gene>
    <name evidence="2" type="ORF">GTP91_29975</name>
</gene>
<keyword evidence="1" id="KW-0812">Transmembrane</keyword>
<feature type="transmembrane region" description="Helical" evidence="1">
    <location>
        <begin position="166"/>
        <end position="188"/>
    </location>
</feature>
<accession>A0A845G9P4</accession>
<evidence type="ECO:0000256" key="1">
    <source>
        <dbReference type="SAM" id="Phobius"/>
    </source>
</evidence>
<name>A0A845G9P4_9BURK</name>
<keyword evidence="1" id="KW-0472">Membrane</keyword>
<evidence type="ECO:0000313" key="2">
    <source>
        <dbReference type="EMBL" id="MYM91393.1"/>
    </source>
</evidence>